<protein>
    <recommendedName>
        <fullName evidence="3">Secretion system C-terminal sorting domain-containing protein</fullName>
    </recommendedName>
</protein>
<evidence type="ECO:0000313" key="5">
    <source>
        <dbReference type="Proteomes" id="UP001500736"/>
    </source>
</evidence>
<dbReference type="Pfam" id="PF18962">
    <property type="entry name" value="Por_Secre_tail"/>
    <property type="match status" value="1"/>
</dbReference>
<dbReference type="RefSeq" id="WP_343799555.1">
    <property type="nucleotide sequence ID" value="NZ_BAAAGF010000005.1"/>
</dbReference>
<dbReference type="NCBIfam" id="TIGR04183">
    <property type="entry name" value="Por_Secre_tail"/>
    <property type="match status" value="1"/>
</dbReference>
<keyword evidence="5" id="KW-1185">Reference proteome</keyword>
<accession>A0ABP3V6M6</accession>
<dbReference type="InterPro" id="IPR026444">
    <property type="entry name" value="Secre_tail"/>
</dbReference>
<reference evidence="5" key="1">
    <citation type="journal article" date="2019" name="Int. J. Syst. Evol. Microbiol.">
        <title>The Global Catalogue of Microorganisms (GCM) 10K type strain sequencing project: providing services to taxonomists for standard genome sequencing and annotation.</title>
        <authorList>
            <consortium name="The Broad Institute Genomics Platform"/>
            <consortium name="The Broad Institute Genome Sequencing Center for Infectious Disease"/>
            <person name="Wu L."/>
            <person name="Ma J."/>
        </authorList>
    </citation>
    <scope>NUCLEOTIDE SEQUENCE [LARGE SCALE GENOMIC DNA]</scope>
    <source>
        <strain evidence="5">JCM 15976</strain>
    </source>
</reference>
<gene>
    <name evidence="4" type="ORF">GCM10009431_29730</name>
</gene>
<keyword evidence="1 2" id="KW-0732">Signal</keyword>
<feature type="domain" description="Secretion system C-terminal sorting" evidence="3">
    <location>
        <begin position="195"/>
        <end position="255"/>
    </location>
</feature>
<feature type="chain" id="PRO_5045630738" description="Secretion system C-terminal sorting domain-containing protein" evidence="2">
    <location>
        <begin position="31"/>
        <end position="262"/>
    </location>
</feature>
<name>A0ABP3V6M6_9FLAO</name>
<evidence type="ECO:0000256" key="2">
    <source>
        <dbReference type="SAM" id="SignalP"/>
    </source>
</evidence>
<dbReference type="Proteomes" id="UP001500736">
    <property type="component" value="Unassembled WGS sequence"/>
</dbReference>
<evidence type="ECO:0000256" key="1">
    <source>
        <dbReference type="ARBA" id="ARBA00022729"/>
    </source>
</evidence>
<feature type="signal peptide" evidence="2">
    <location>
        <begin position="1"/>
        <end position="30"/>
    </location>
</feature>
<dbReference type="EMBL" id="BAAAGF010000005">
    <property type="protein sequence ID" value="GAA0749752.1"/>
    <property type="molecule type" value="Genomic_DNA"/>
</dbReference>
<organism evidence="4 5">
    <name type="scientific">Gaetbulibacter jejuensis</name>
    <dbReference type="NCBI Taxonomy" id="584607"/>
    <lineage>
        <taxon>Bacteria</taxon>
        <taxon>Pseudomonadati</taxon>
        <taxon>Bacteroidota</taxon>
        <taxon>Flavobacteriia</taxon>
        <taxon>Flavobacteriales</taxon>
        <taxon>Flavobacteriaceae</taxon>
        <taxon>Gaetbulibacter</taxon>
    </lineage>
</organism>
<comment type="caution">
    <text evidence="4">The sequence shown here is derived from an EMBL/GenBank/DDBJ whole genome shotgun (WGS) entry which is preliminary data.</text>
</comment>
<proteinExistence type="predicted"/>
<sequence>MNKCYFKNQSKSIVGLLVVFFLVTTLSAQPAIGTTTFDGSNANVAAYDLLPRNGSLQGWSFFVDGEGSGSINHNGANSPNTVTVFAQQATTLNMASDDGSEFNLDSIIIQWFSFLGNFTMTSYRDGNSIGAVVLSASSSFSDYDLSNNDDFKNIDEIRMTGFSNSNITAIIDEITISTATLSIDTIRLNQNNMSIFPNPTSDVLMVKSIKNITHFKIVDIKGRLIKQGSIDQNNSVVNLKGVDAGLYILQLDDEKPIKVIKN</sequence>
<evidence type="ECO:0000259" key="3">
    <source>
        <dbReference type="Pfam" id="PF18962"/>
    </source>
</evidence>
<evidence type="ECO:0000313" key="4">
    <source>
        <dbReference type="EMBL" id="GAA0749752.1"/>
    </source>
</evidence>